<dbReference type="Proteomes" id="UP000774699">
    <property type="component" value="Unassembled WGS sequence"/>
</dbReference>
<accession>A0A8T4CAG0</accession>
<keyword evidence="3 4" id="KW-0687">Ribonucleoprotein</keyword>
<organism evidence="5 6">
    <name type="scientific">Candidatus Iainarchaeum sp</name>
    <dbReference type="NCBI Taxonomy" id="3101447"/>
    <lineage>
        <taxon>Archaea</taxon>
        <taxon>Candidatus Iainarchaeota</taxon>
        <taxon>Candidatus Iainarchaeia</taxon>
        <taxon>Candidatus Iainarchaeales</taxon>
        <taxon>Candidatus Iainarchaeaceae</taxon>
        <taxon>Candidatus Iainarchaeum</taxon>
    </lineage>
</organism>
<dbReference type="GO" id="GO:1990904">
    <property type="term" value="C:ribonucleoprotein complex"/>
    <property type="evidence" value="ECO:0007669"/>
    <property type="project" value="UniProtKB-KW"/>
</dbReference>
<dbReference type="InterPro" id="IPR001780">
    <property type="entry name" value="Ribosomal_eL33"/>
</dbReference>
<proteinExistence type="inferred from homology"/>
<evidence type="ECO:0000313" key="6">
    <source>
        <dbReference type="Proteomes" id="UP000774699"/>
    </source>
</evidence>
<evidence type="ECO:0000256" key="4">
    <source>
        <dbReference type="HAMAP-Rule" id="MF_00573"/>
    </source>
</evidence>
<dbReference type="InterPro" id="IPR038661">
    <property type="entry name" value="Ribosomal_eL33_sf"/>
</dbReference>
<dbReference type="Gene3D" id="2.40.10.190">
    <property type="entry name" value="translation elongation factor selb, chain A, domain 4"/>
    <property type="match status" value="1"/>
</dbReference>
<gene>
    <name evidence="4" type="primary">rpl35ae</name>
    <name evidence="5" type="ORF">FJY86_01225</name>
</gene>
<keyword evidence="2 4" id="KW-0689">Ribosomal protein</keyword>
<evidence type="ECO:0000256" key="2">
    <source>
        <dbReference type="ARBA" id="ARBA00022980"/>
    </source>
</evidence>
<protein>
    <recommendedName>
        <fullName evidence="4">Large ribosomal subunit protein eL33</fullName>
    </recommendedName>
</protein>
<name>A0A8T4CAG0_9ARCH</name>
<comment type="caution">
    <text evidence="5">The sequence shown here is derived from an EMBL/GenBank/DDBJ whole genome shotgun (WGS) entry which is preliminary data.</text>
</comment>
<dbReference type="EMBL" id="VGJJ01000005">
    <property type="protein sequence ID" value="MBM3281948.1"/>
    <property type="molecule type" value="Genomic_DNA"/>
</dbReference>
<evidence type="ECO:0000256" key="3">
    <source>
        <dbReference type="ARBA" id="ARBA00023274"/>
    </source>
</evidence>
<evidence type="ECO:0000313" key="5">
    <source>
        <dbReference type="EMBL" id="MBM3281948.1"/>
    </source>
</evidence>
<comment type="similarity">
    <text evidence="1 4">Belongs to the eukaryotic ribosomal protein eL33 family.</text>
</comment>
<dbReference type="AlphaFoldDB" id="A0A8T4CAG0"/>
<dbReference type="GO" id="GO:0005840">
    <property type="term" value="C:ribosome"/>
    <property type="evidence" value="ECO:0007669"/>
    <property type="project" value="UniProtKB-KW"/>
</dbReference>
<reference evidence="5" key="1">
    <citation type="submission" date="2019-03" db="EMBL/GenBank/DDBJ databases">
        <title>Lake Tanganyika Metagenome-Assembled Genomes (MAGs).</title>
        <authorList>
            <person name="Tran P."/>
        </authorList>
    </citation>
    <scope>NUCLEOTIDE SEQUENCE</scope>
    <source>
        <strain evidence="5">M_DeepCast_50m_m2_156</strain>
    </source>
</reference>
<dbReference type="PANTHER" id="PTHR10902">
    <property type="entry name" value="60S RIBOSOMAL PROTEIN L35A"/>
    <property type="match status" value="1"/>
</dbReference>
<sequence>MHGILKNYRRGRNTQHPTQYIVEVDGIETRAKASTLNGKKVTWKSVAEKAITGKIMAAHGNSGAVRVKFDKGLPGQAIGTRVSVSE</sequence>
<dbReference type="SUPFAM" id="SSF50447">
    <property type="entry name" value="Translation proteins"/>
    <property type="match status" value="1"/>
</dbReference>
<dbReference type="NCBIfam" id="NF003326">
    <property type="entry name" value="PRK04337.1"/>
    <property type="match status" value="1"/>
</dbReference>
<dbReference type="Pfam" id="PF01247">
    <property type="entry name" value="Ribosomal_L35Ae"/>
    <property type="match status" value="1"/>
</dbReference>
<dbReference type="InterPro" id="IPR009000">
    <property type="entry name" value="Transl_B-barrel_sf"/>
</dbReference>
<dbReference type="GO" id="GO:0006412">
    <property type="term" value="P:translation"/>
    <property type="evidence" value="ECO:0007669"/>
    <property type="project" value="UniProtKB-UniRule"/>
</dbReference>
<dbReference type="HAMAP" id="MF_00573">
    <property type="entry name" value="Ribosomal_eL33"/>
    <property type="match status" value="1"/>
</dbReference>
<dbReference type="GO" id="GO:0003735">
    <property type="term" value="F:structural constituent of ribosome"/>
    <property type="evidence" value="ECO:0007669"/>
    <property type="project" value="InterPro"/>
</dbReference>
<evidence type="ECO:0000256" key="1">
    <source>
        <dbReference type="ARBA" id="ARBA00009269"/>
    </source>
</evidence>